<dbReference type="AlphaFoldDB" id="A0A8J3Q426"/>
<evidence type="ECO:0008006" key="5">
    <source>
        <dbReference type="Google" id="ProtNLM"/>
    </source>
</evidence>
<comment type="caution">
    <text evidence="3">The sequence shown here is derived from an EMBL/GenBank/DDBJ whole genome shotgun (WGS) entry which is preliminary data.</text>
</comment>
<dbReference type="GO" id="GO:0009244">
    <property type="term" value="P:lipopolysaccharide core region biosynthetic process"/>
    <property type="evidence" value="ECO:0007669"/>
    <property type="project" value="TreeGrafter"/>
</dbReference>
<name>A0A8J3Q426_9ACTN</name>
<dbReference type="EMBL" id="BONY01000007">
    <property type="protein sequence ID" value="GIH03450.1"/>
    <property type="molecule type" value="Genomic_DNA"/>
</dbReference>
<accession>A0A8J3Q426</accession>
<dbReference type="PANTHER" id="PTHR30160">
    <property type="entry name" value="TETRAACYLDISACCHARIDE 4'-KINASE-RELATED"/>
    <property type="match status" value="1"/>
</dbReference>
<dbReference type="Proteomes" id="UP000612899">
    <property type="component" value="Unassembled WGS sequence"/>
</dbReference>
<gene>
    <name evidence="3" type="ORF">Rhe02_15170</name>
</gene>
<proteinExistence type="predicted"/>
<keyword evidence="4" id="KW-1185">Reference proteome</keyword>
<organism evidence="3 4">
    <name type="scientific">Rhizocola hellebori</name>
    <dbReference type="NCBI Taxonomy" id="1392758"/>
    <lineage>
        <taxon>Bacteria</taxon>
        <taxon>Bacillati</taxon>
        <taxon>Actinomycetota</taxon>
        <taxon>Actinomycetes</taxon>
        <taxon>Micromonosporales</taxon>
        <taxon>Micromonosporaceae</taxon>
        <taxon>Rhizocola</taxon>
    </lineage>
</organism>
<dbReference type="GO" id="GO:0008713">
    <property type="term" value="F:ADP-heptose-lipopolysaccharide heptosyltransferase activity"/>
    <property type="evidence" value="ECO:0007669"/>
    <property type="project" value="TreeGrafter"/>
</dbReference>
<dbReference type="GO" id="GO:0005829">
    <property type="term" value="C:cytosol"/>
    <property type="evidence" value="ECO:0007669"/>
    <property type="project" value="TreeGrafter"/>
</dbReference>
<dbReference type="SUPFAM" id="SSF53756">
    <property type="entry name" value="UDP-Glycosyltransferase/glycogen phosphorylase"/>
    <property type="match status" value="1"/>
</dbReference>
<dbReference type="InterPro" id="IPR002201">
    <property type="entry name" value="Glyco_trans_9"/>
</dbReference>
<protein>
    <recommendedName>
        <fullName evidence="5">Glycosyltransferase family 9 protein</fullName>
    </recommendedName>
</protein>
<keyword evidence="1" id="KW-0328">Glycosyltransferase</keyword>
<evidence type="ECO:0000313" key="3">
    <source>
        <dbReference type="EMBL" id="GIH03450.1"/>
    </source>
</evidence>
<reference evidence="3" key="1">
    <citation type="submission" date="2021-01" db="EMBL/GenBank/DDBJ databases">
        <title>Whole genome shotgun sequence of Rhizocola hellebori NBRC 109834.</title>
        <authorList>
            <person name="Komaki H."/>
            <person name="Tamura T."/>
        </authorList>
    </citation>
    <scope>NUCLEOTIDE SEQUENCE</scope>
    <source>
        <strain evidence="3">NBRC 109834</strain>
    </source>
</reference>
<evidence type="ECO:0000256" key="1">
    <source>
        <dbReference type="ARBA" id="ARBA00022676"/>
    </source>
</evidence>
<evidence type="ECO:0000256" key="2">
    <source>
        <dbReference type="ARBA" id="ARBA00022679"/>
    </source>
</evidence>
<sequence>MTSAPAPPQPPPKRVGVFARLREPGLGDLVQRNIFLALTRSAFPDAEITHVLPRTTVERFGEFLARHSRATEVLCCPDYGNDDTAAWTAFAEQAAQFDLCIVDPDSHDLGGVQAASFGIARRIGFALGRTGPQGLTTAIRIPRPLFGAPDLFDFATGLAAALGVPASGYADTVPPFPFTPEPLPGLARPTIVFHPGGAPHWNRRWPLAHYIELGQRLRDVAGTVVWVGSPQEASELQRAGTHVIAGADLNSLANLLAQADLLVGSDSAPAHIAAAVGTPTIVLYGPTFTEFMWARVYPNHQGINRRYRCQQIRNLQLGAGPGVMPCEHQCHYAYSGADGPYPKCLTDITVDEVYHAVLKRIPVEVPRD</sequence>
<dbReference type="CDD" id="cd03789">
    <property type="entry name" value="GT9_LPS_heptosyltransferase"/>
    <property type="match status" value="1"/>
</dbReference>
<evidence type="ECO:0000313" key="4">
    <source>
        <dbReference type="Proteomes" id="UP000612899"/>
    </source>
</evidence>
<dbReference type="PANTHER" id="PTHR30160:SF1">
    <property type="entry name" value="LIPOPOLYSACCHARIDE 1,2-N-ACETYLGLUCOSAMINETRANSFERASE-RELATED"/>
    <property type="match status" value="1"/>
</dbReference>
<dbReference type="Gene3D" id="3.40.50.2000">
    <property type="entry name" value="Glycogen Phosphorylase B"/>
    <property type="match status" value="2"/>
</dbReference>
<keyword evidence="2" id="KW-0808">Transferase</keyword>
<dbReference type="Pfam" id="PF01075">
    <property type="entry name" value="Glyco_transf_9"/>
    <property type="match status" value="1"/>
</dbReference>
<dbReference type="InterPro" id="IPR051199">
    <property type="entry name" value="LPS_LOS_Heptosyltrfase"/>
</dbReference>
<dbReference type="RefSeq" id="WP_203907357.1">
    <property type="nucleotide sequence ID" value="NZ_BONY01000007.1"/>
</dbReference>